<keyword evidence="2" id="KW-0378">Hydrolase</keyword>
<evidence type="ECO:0000256" key="1">
    <source>
        <dbReference type="ARBA" id="ARBA00008324"/>
    </source>
</evidence>
<dbReference type="EMBL" id="JAVRBK010000001">
    <property type="protein sequence ID" value="KAK5649997.1"/>
    <property type="molecule type" value="Genomic_DNA"/>
</dbReference>
<evidence type="ECO:0000313" key="4">
    <source>
        <dbReference type="EMBL" id="KAK5649997.1"/>
    </source>
</evidence>
<reference evidence="4 5" key="1">
    <citation type="journal article" date="2024" name="Insects">
        <title>An Improved Chromosome-Level Genome Assembly of the Firefly Pyrocoelia pectoralis.</title>
        <authorList>
            <person name="Fu X."/>
            <person name="Meyer-Rochow V.B."/>
            <person name="Ballantyne L."/>
            <person name="Zhu X."/>
        </authorList>
    </citation>
    <scope>NUCLEOTIDE SEQUENCE [LARGE SCALE GENOMIC DNA]</scope>
    <source>
        <strain evidence="4">XCY_ONT2</strain>
    </source>
</reference>
<dbReference type="CDD" id="cd03443">
    <property type="entry name" value="PaaI_thioesterase"/>
    <property type="match status" value="1"/>
</dbReference>
<accession>A0AAN7ZS48</accession>
<protein>
    <recommendedName>
        <fullName evidence="3">Thioesterase domain-containing protein</fullName>
    </recommendedName>
</protein>
<comment type="similarity">
    <text evidence="1">Belongs to the thioesterase PaaI family.</text>
</comment>
<dbReference type="NCBIfam" id="TIGR00369">
    <property type="entry name" value="unchar_dom_1"/>
    <property type="match status" value="1"/>
</dbReference>
<dbReference type="InterPro" id="IPR039298">
    <property type="entry name" value="ACOT13"/>
</dbReference>
<dbReference type="GO" id="GO:0047617">
    <property type="term" value="F:fatty acyl-CoA hydrolase activity"/>
    <property type="evidence" value="ECO:0007669"/>
    <property type="project" value="InterPro"/>
</dbReference>
<organism evidence="4 5">
    <name type="scientific">Pyrocoelia pectoralis</name>
    <dbReference type="NCBI Taxonomy" id="417401"/>
    <lineage>
        <taxon>Eukaryota</taxon>
        <taxon>Metazoa</taxon>
        <taxon>Ecdysozoa</taxon>
        <taxon>Arthropoda</taxon>
        <taxon>Hexapoda</taxon>
        <taxon>Insecta</taxon>
        <taxon>Pterygota</taxon>
        <taxon>Neoptera</taxon>
        <taxon>Endopterygota</taxon>
        <taxon>Coleoptera</taxon>
        <taxon>Polyphaga</taxon>
        <taxon>Elateriformia</taxon>
        <taxon>Elateroidea</taxon>
        <taxon>Lampyridae</taxon>
        <taxon>Lampyrinae</taxon>
        <taxon>Pyrocoelia</taxon>
    </lineage>
</organism>
<dbReference type="AlphaFoldDB" id="A0AAN7ZS48"/>
<dbReference type="Pfam" id="PF03061">
    <property type="entry name" value="4HBT"/>
    <property type="match status" value="1"/>
</dbReference>
<evidence type="ECO:0000259" key="3">
    <source>
        <dbReference type="Pfam" id="PF03061"/>
    </source>
</evidence>
<dbReference type="PANTHER" id="PTHR21660">
    <property type="entry name" value="THIOESTERASE SUPERFAMILY MEMBER-RELATED"/>
    <property type="match status" value="1"/>
</dbReference>
<dbReference type="PANTHER" id="PTHR21660:SF1">
    <property type="entry name" value="ACYL-COENZYME A THIOESTERASE 13"/>
    <property type="match status" value="1"/>
</dbReference>
<evidence type="ECO:0000313" key="5">
    <source>
        <dbReference type="Proteomes" id="UP001329430"/>
    </source>
</evidence>
<dbReference type="SUPFAM" id="SSF54637">
    <property type="entry name" value="Thioesterase/thiol ester dehydrase-isomerase"/>
    <property type="match status" value="1"/>
</dbReference>
<dbReference type="Proteomes" id="UP001329430">
    <property type="component" value="Chromosome 1"/>
</dbReference>
<dbReference type="Gene3D" id="3.10.129.10">
    <property type="entry name" value="Hotdog Thioesterase"/>
    <property type="match status" value="1"/>
</dbReference>
<dbReference type="FunFam" id="3.10.129.10:FF:000033">
    <property type="entry name" value="acyl-coenzyme A thioesterase 13"/>
    <property type="match status" value="1"/>
</dbReference>
<dbReference type="InterPro" id="IPR003736">
    <property type="entry name" value="PAAI_dom"/>
</dbReference>
<keyword evidence="5" id="KW-1185">Reference proteome</keyword>
<sequence length="138" mass="14712">MFINYLINKNAAHNLKSIKLNITKAENGVCIAELKVEKEHTNGMGGLHGGCIATIVDSLTSYALFTHKAAEGVLSVSVDIHVSYLKGAKCGDEILIKAEAIKCGKSVGFTECILTNKATGDIIAKGSHTKYLMSQSTK</sequence>
<dbReference type="InterPro" id="IPR029069">
    <property type="entry name" value="HotDog_dom_sf"/>
</dbReference>
<proteinExistence type="inferred from homology"/>
<feature type="domain" description="Thioesterase" evidence="3">
    <location>
        <begin position="44"/>
        <end position="119"/>
    </location>
</feature>
<dbReference type="InterPro" id="IPR006683">
    <property type="entry name" value="Thioestr_dom"/>
</dbReference>
<gene>
    <name evidence="4" type="ORF">RI129_001026</name>
</gene>
<evidence type="ECO:0000256" key="2">
    <source>
        <dbReference type="ARBA" id="ARBA00022801"/>
    </source>
</evidence>
<comment type="caution">
    <text evidence="4">The sequence shown here is derived from an EMBL/GenBank/DDBJ whole genome shotgun (WGS) entry which is preliminary data.</text>
</comment>
<name>A0AAN7ZS48_9COLE</name>